<dbReference type="Proteomes" id="UP000184236">
    <property type="component" value="Unassembled WGS sequence"/>
</dbReference>
<dbReference type="STRING" id="1302685.SAMN05444408_101618"/>
<accession>A0A1M4TXR7</accession>
<reference evidence="2" key="1">
    <citation type="submission" date="2016-11" db="EMBL/GenBank/DDBJ databases">
        <authorList>
            <person name="Varghese N."/>
            <person name="Submissions S."/>
        </authorList>
    </citation>
    <scope>NUCLEOTIDE SEQUENCE [LARGE SCALE GENOMIC DNA]</scope>
    <source>
        <strain evidence="2">DSM 26898</strain>
    </source>
</reference>
<evidence type="ECO:0000313" key="1">
    <source>
        <dbReference type="EMBL" id="SHE49107.1"/>
    </source>
</evidence>
<name>A0A1M4TXR7_9FLAO</name>
<gene>
    <name evidence="1" type="ORF">SAMN05444408_101618</name>
</gene>
<proteinExistence type="predicted"/>
<dbReference type="AlphaFoldDB" id="A0A1M4TXR7"/>
<organism evidence="1 2">
    <name type="scientific">Chryseobacterium takakiae</name>
    <dbReference type="NCBI Taxonomy" id="1302685"/>
    <lineage>
        <taxon>Bacteria</taxon>
        <taxon>Pseudomonadati</taxon>
        <taxon>Bacteroidota</taxon>
        <taxon>Flavobacteriia</taxon>
        <taxon>Flavobacteriales</taxon>
        <taxon>Weeksellaceae</taxon>
        <taxon>Chryseobacterium group</taxon>
        <taxon>Chryseobacterium</taxon>
    </lineage>
</organism>
<sequence length="42" mass="5126">MKYTDKYFIISFSEQNIESQQLTKERNQNYTNIFGVFKNKKT</sequence>
<dbReference type="EMBL" id="FQVO01000001">
    <property type="protein sequence ID" value="SHE49107.1"/>
    <property type="molecule type" value="Genomic_DNA"/>
</dbReference>
<protein>
    <submittedName>
        <fullName evidence="1">Uncharacterized protein</fullName>
    </submittedName>
</protein>
<keyword evidence="2" id="KW-1185">Reference proteome</keyword>
<evidence type="ECO:0000313" key="2">
    <source>
        <dbReference type="Proteomes" id="UP000184236"/>
    </source>
</evidence>